<protein>
    <submittedName>
        <fullName evidence="6">Putative spindle pole body-associated protein sad1 protein</fullName>
    </submittedName>
</protein>
<keyword evidence="7" id="KW-1185">Reference proteome</keyword>
<keyword evidence="4" id="KW-0472">Membrane</keyword>
<feature type="domain" description="SUN" evidence="5">
    <location>
        <begin position="284"/>
        <end position="479"/>
    </location>
</feature>
<dbReference type="HOGENOM" id="CLU_027808_0_0_1"/>
<dbReference type="Proteomes" id="UP000012174">
    <property type="component" value="Unassembled WGS sequence"/>
</dbReference>
<keyword evidence="2" id="KW-0812">Transmembrane</keyword>
<name>M7S5Z0_EUTLA</name>
<proteinExistence type="predicted"/>
<gene>
    <name evidence="6" type="ORF">UCREL1_11583</name>
</gene>
<dbReference type="PROSITE" id="PS51469">
    <property type="entry name" value="SUN"/>
    <property type="match status" value="1"/>
</dbReference>
<evidence type="ECO:0000256" key="2">
    <source>
        <dbReference type="ARBA" id="ARBA00022692"/>
    </source>
</evidence>
<dbReference type="Gene3D" id="2.60.120.260">
    <property type="entry name" value="Galactose-binding domain-like"/>
    <property type="match status" value="1"/>
</dbReference>
<dbReference type="GO" id="GO:0034993">
    <property type="term" value="C:meiotic nuclear membrane microtubule tethering complex"/>
    <property type="evidence" value="ECO:0007669"/>
    <property type="project" value="TreeGrafter"/>
</dbReference>
<dbReference type="KEGG" id="ela:UCREL1_11583"/>
<dbReference type="OrthoDB" id="342281at2759"/>
<dbReference type="InterPro" id="IPR045119">
    <property type="entry name" value="SUN1-5"/>
</dbReference>
<dbReference type="Pfam" id="PF07738">
    <property type="entry name" value="Sad1_UNC"/>
    <property type="match status" value="1"/>
</dbReference>
<dbReference type="EMBL" id="KB707609">
    <property type="protein sequence ID" value="EMR61489.1"/>
    <property type="molecule type" value="Genomic_DNA"/>
</dbReference>
<dbReference type="PANTHER" id="PTHR12911:SF8">
    <property type="entry name" value="KLAROID PROTEIN-RELATED"/>
    <property type="match status" value="1"/>
</dbReference>
<sequence>MDIHSPDLPKIHWQDGLSTAKQYTIDPLSSFWSSITNYSSSSTGSPGVLKKKKGSITERQLRDLEKKIPESVVVDKDKDGKPKISQDFWHALKERTKADDVIPSLEDAPGGKLKLSEDNLRDVKAHLEKDGKLGLGTKDDEECCGVTGDEVENMIDKSLSRSWGQWLEQNEENLKKTITGVAVTRDEFMDLLRKEVKSYQPQIKKEMEGMDVRIKNLISEITKLQKSTASLSGTSKEEIKALVKATVKKVVDNAVFDAMANGQIKGHASNVLFNQVNFFGIGSGAVIDPQYTSTVWQAPKNHLGSKGFLDRDGKRPLPPAAALLAWTEEGECFCAGSNFRGTGAGTNTLSILTARNIIPQHLVVEHILPGATLDPGAMPREIEVWAGIRDVKLRKEVEGFSKENFPNTPPEIKLDESYVKIGHFTYENKTYGDGVQVFKMQDQLVAMNAFTDHVVVRAINNYGADHTCFYQVKMYGEAVEHQEDPKHPYVRSGWF</sequence>
<accession>M7S5Z0</accession>
<evidence type="ECO:0000256" key="1">
    <source>
        <dbReference type="ARBA" id="ARBA00004370"/>
    </source>
</evidence>
<evidence type="ECO:0000313" key="7">
    <source>
        <dbReference type="Proteomes" id="UP000012174"/>
    </source>
</evidence>
<dbReference type="AlphaFoldDB" id="M7S5Z0"/>
<dbReference type="OMA" id="HITIRAV"/>
<evidence type="ECO:0000259" key="5">
    <source>
        <dbReference type="PROSITE" id="PS51469"/>
    </source>
</evidence>
<evidence type="ECO:0000256" key="4">
    <source>
        <dbReference type="ARBA" id="ARBA00023136"/>
    </source>
</evidence>
<dbReference type="GO" id="GO:0043495">
    <property type="term" value="F:protein-membrane adaptor activity"/>
    <property type="evidence" value="ECO:0007669"/>
    <property type="project" value="TreeGrafter"/>
</dbReference>
<dbReference type="STRING" id="1287681.M7S5Z0"/>
<evidence type="ECO:0000256" key="3">
    <source>
        <dbReference type="ARBA" id="ARBA00022989"/>
    </source>
</evidence>
<organism evidence="6 7">
    <name type="scientific">Eutypa lata (strain UCR-EL1)</name>
    <name type="common">Grapevine dieback disease fungus</name>
    <name type="synonym">Eutypa armeniacae</name>
    <dbReference type="NCBI Taxonomy" id="1287681"/>
    <lineage>
        <taxon>Eukaryota</taxon>
        <taxon>Fungi</taxon>
        <taxon>Dikarya</taxon>
        <taxon>Ascomycota</taxon>
        <taxon>Pezizomycotina</taxon>
        <taxon>Sordariomycetes</taxon>
        <taxon>Xylariomycetidae</taxon>
        <taxon>Xylariales</taxon>
        <taxon>Diatrypaceae</taxon>
        <taxon>Eutypa</taxon>
    </lineage>
</organism>
<dbReference type="eggNOG" id="ENOG502SU65">
    <property type="taxonomic scope" value="Eukaryota"/>
</dbReference>
<reference evidence="7" key="1">
    <citation type="journal article" date="2013" name="Genome Announc.">
        <title>Draft genome sequence of the grapevine dieback fungus Eutypa lata UCR-EL1.</title>
        <authorList>
            <person name="Blanco-Ulate B."/>
            <person name="Rolshausen P.E."/>
            <person name="Cantu D."/>
        </authorList>
    </citation>
    <scope>NUCLEOTIDE SEQUENCE [LARGE SCALE GENOMIC DNA]</scope>
    <source>
        <strain evidence="7">UCR-EL1</strain>
    </source>
</reference>
<keyword evidence="3" id="KW-1133">Transmembrane helix</keyword>
<evidence type="ECO:0000313" key="6">
    <source>
        <dbReference type="EMBL" id="EMR61489.1"/>
    </source>
</evidence>
<dbReference type="PANTHER" id="PTHR12911">
    <property type="entry name" value="SAD1/UNC-84-LIKE PROTEIN-RELATED"/>
    <property type="match status" value="1"/>
</dbReference>
<comment type="subcellular location">
    <subcellularLocation>
        <location evidence="1">Membrane</location>
    </subcellularLocation>
</comment>
<dbReference type="InterPro" id="IPR012919">
    <property type="entry name" value="SUN_dom"/>
</dbReference>